<evidence type="ECO:0000313" key="4">
    <source>
        <dbReference type="Proteomes" id="UP000030889"/>
    </source>
</evidence>
<sequence length="493" mass="53804">MKKNAILIRLAAAALVLSGGCTTNPAEEVHYVNVSQAACSFLGEGSEPLAIVVDAAPAQWTAEPGASWVKVERTDATTLTVTVDDNDTGTERSADITVQAGEAVRPIRVYQLPKDNSIARYRTTNTFDNGTAVVSPSGRYVGGFESTLLEDGNTFEFWPVIIDVEADERIVLGPVHQSLHMLHEPHAISDQGLLFIADGQNGGQVAFDITGNSFVPEIPEGYKTLPEIQAVSADGRYWVGYSKNNDGLHYTLVWEDGVLAKQLPMPDKNFVGEDFWYGILGRGISADGSVIYGTTWENWDFGMVYWKDWQNGGQAEYVGKDVHVRKVEKALDSQGLEYDYYCADGMICQANRTNISPSGKWIAGSYRTWTLAENRMDAVTSQVAAFYDVETETTVIVDEYGESTGTHVTDDGIGFIGLGSLGISSGRVYDCNTRTDLGTTQEWVYDNYGIIIPNCYVTSISPDGTVVFGRYLESSAGGHMKFPGWYVAPPVAE</sequence>
<feature type="domain" description="BACON" evidence="2">
    <location>
        <begin position="60"/>
        <end position="111"/>
    </location>
</feature>
<feature type="chain" id="PRO_5046854458" description="BACON domain-containing protein" evidence="1">
    <location>
        <begin position="27"/>
        <end position="493"/>
    </location>
</feature>
<dbReference type="Gene3D" id="2.60.40.10">
    <property type="entry name" value="Immunoglobulins"/>
    <property type="match status" value="1"/>
</dbReference>
<keyword evidence="1" id="KW-0732">Signal</keyword>
<dbReference type="InterPro" id="IPR013783">
    <property type="entry name" value="Ig-like_fold"/>
</dbReference>
<proteinExistence type="predicted"/>
<dbReference type="Proteomes" id="UP000030889">
    <property type="component" value="Unassembled WGS sequence"/>
</dbReference>
<dbReference type="InterPro" id="IPR024361">
    <property type="entry name" value="BACON"/>
</dbReference>
<organism evidence="3 4">
    <name type="scientific">Alistipes inops</name>
    <dbReference type="NCBI Taxonomy" id="1501391"/>
    <lineage>
        <taxon>Bacteria</taxon>
        <taxon>Pseudomonadati</taxon>
        <taxon>Bacteroidota</taxon>
        <taxon>Bacteroidia</taxon>
        <taxon>Bacteroidales</taxon>
        <taxon>Rikenellaceae</taxon>
        <taxon>Alistipes</taxon>
    </lineage>
</organism>
<dbReference type="CDD" id="cd14948">
    <property type="entry name" value="BACON"/>
    <property type="match status" value="1"/>
</dbReference>
<name>A0ABR4YHG0_9BACT</name>
<dbReference type="RefSeq" id="WP_035473984.1">
    <property type="nucleotide sequence ID" value="NZ_JRGF01000011.1"/>
</dbReference>
<evidence type="ECO:0000313" key="3">
    <source>
        <dbReference type="EMBL" id="KHE41407.1"/>
    </source>
</evidence>
<evidence type="ECO:0000256" key="1">
    <source>
        <dbReference type="SAM" id="SignalP"/>
    </source>
</evidence>
<dbReference type="EMBL" id="JRGF01000011">
    <property type="protein sequence ID" value="KHE41407.1"/>
    <property type="molecule type" value="Genomic_DNA"/>
</dbReference>
<comment type="caution">
    <text evidence="3">The sequence shown here is derived from an EMBL/GenBank/DDBJ whole genome shotgun (WGS) entry which is preliminary data.</text>
</comment>
<dbReference type="Pfam" id="PF13004">
    <property type="entry name" value="BACON"/>
    <property type="match status" value="1"/>
</dbReference>
<dbReference type="PROSITE" id="PS51257">
    <property type="entry name" value="PROKAR_LIPOPROTEIN"/>
    <property type="match status" value="1"/>
</dbReference>
<protein>
    <recommendedName>
        <fullName evidence="2">BACON domain-containing protein</fullName>
    </recommendedName>
</protein>
<accession>A0ABR4YHG0</accession>
<reference evidence="3 4" key="1">
    <citation type="submission" date="2014-09" db="EMBL/GenBank/DDBJ databases">
        <title>Alistipes sp. 627, sp. nov., a novel member of the family Rikenellaceae isolated from human faeces.</title>
        <authorList>
            <person name="Shkoporov A.N."/>
            <person name="Chaplin A.V."/>
            <person name="Motuzova O.V."/>
            <person name="Kafarskaia L.I."/>
            <person name="Khokhlova E.V."/>
            <person name="Efimov B.A."/>
        </authorList>
    </citation>
    <scope>NUCLEOTIDE SEQUENCE [LARGE SCALE GENOMIC DNA]</scope>
    <source>
        <strain evidence="3 4">627</strain>
    </source>
</reference>
<evidence type="ECO:0000259" key="2">
    <source>
        <dbReference type="Pfam" id="PF13004"/>
    </source>
</evidence>
<gene>
    <name evidence="3" type="ORF">LG35_08740</name>
</gene>
<feature type="signal peptide" evidence="1">
    <location>
        <begin position="1"/>
        <end position="26"/>
    </location>
</feature>
<keyword evidence="4" id="KW-1185">Reference proteome</keyword>